<dbReference type="GO" id="GO:0005737">
    <property type="term" value="C:cytoplasm"/>
    <property type="evidence" value="ECO:0007669"/>
    <property type="project" value="UniProtKB-SubCell"/>
</dbReference>
<dbReference type="InterPro" id="IPR003141">
    <property type="entry name" value="Pol/His_phosphatase_N"/>
</dbReference>
<dbReference type="EMBL" id="CP063849">
    <property type="protein sequence ID" value="QOY85819.1"/>
    <property type="molecule type" value="Genomic_DNA"/>
</dbReference>
<dbReference type="InterPro" id="IPR004365">
    <property type="entry name" value="NA-bd_OB_tRNA"/>
</dbReference>
<reference evidence="10 11" key="1">
    <citation type="submission" date="2020-10" db="EMBL/GenBank/DDBJ databases">
        <title>Complete genome sequence of Paludibaculum fermentans P105T, a facultatively anaerobic acidobacterium capable of dissimilatory Fe(III) reduction.</title>
        <authorList>
            <person name="Dedysh S.N."/>
            <person name="Beletsky A.V."/>
            <person name="Kulichevskaya I.S."/>
            <person name="Mardanov A.V."/>
            <person name="Ravin N.V."/>
        </authorList>
    </citation>
    <scope>NUCLEOTIDE SEQUENCE [LARGE SCALE GENOMIC DNA]</scope>
    <source>
        <strain evidence="10 11">P105</strain>
    </source>
</reference>
<dbReference type="PANTHER" id="PTHR32294">
    <property type="entry name" value="DNA POLYMERASE III SUBUNIT ALPHA"/>
    <property type="match status" value="1"/>
</dbReference>
<dbReference type="Gene3D" id="1.10.150.870">
    <property type="match status" value="1"/>
</dbReference>
<dbReference type="Pfam" id="PF01336">
    <property type="entry name" value="tRNA_anti-codon"/>
    <property type="match status" value="1"/>
</dbReference>
<proteinExistence type="predicted"/>
<dbReference type="EC" id="2.7.7.7" evidence="2"/>
<evidence type="ECO:0000256" key="2">
    <source>
        <dbReference type="ARBA" id="ARBA00012417"/>
    </source>
</evidence>
<dbReference type="NCBIfam" id="NF005298">
    <property type="entry name" value="PRK06826.1"/>
    <property type="match status" value="1"/>
</dbReference>
<evidence type="ECO:0000313" key="10">
    <source>
        <dbReference type="EMBL" id="QOY85819.1"/>
    </source>
</evidence>
<dbReference type="GO" id="GO:0008408">
    <property type="term" value="F:3'-5' exonuclease activity"/>
    <property type="evidence" value="ECO:0007669"/>
    <property type="project" value="InterPro"/>
</dbReference>
<dbReference type="SUPFAM" id="SSF89550">
    <property type="entry name" value="PHP domain-like"/>
    <property type="match status" value="1"/>
</dbReference>
<evidence type="ECO:0000256" key="3">
    <source>
        <dbReference type="ARBA" id="ARBA00019114"/>
    </source>
</evidence>
<dbReference type="Pfam" id="PF14579">
    <property type="entry name" value="HHH_6"/>
    <property type="match status" value="1"/>
</dbReference>
<dbReference type="Proteomes" id="UP000593892">
    <property type="component" value="Chromosome"/>
</dbReference>
<evidence type="ECO:0000256" key="7">
    <source>
        <dbReference type="ARBA" id="ARBA00022932"/>
    </source>
</evidence>
<name>A0A7S7NLL9_PALFE</name>
<dbReference type="RefSeq" id="WP_194447489.1">
    <property type="nucleotide sequence ID" value="NZ_CP063849.1"/>
</dbReference>
<dbReference type="Pfam" id="PF07733">
    <property type="entry name" value="DNA_pol3_alpha"/>
    <property type="match status" value="1"/>
</dbReference>
<dbReference type="CDD" id="cd04485">
    <property type="entry name" value="DnaE_OBF"/>
    <property type="match status" value="1"/>
</dbReference>
<dbReference type="InterPro" id="IPR016195">
    <property type="entry name" value="Pol/histidinol_Pase-like"/>
</dbReference>
<evidence type="ECO:0000256" key="5">
    <source>
        <dbReference type="ARBA" id="ARBA00022695"/>
    </source>
</evidence>
<accession>A0A7S7NLL9</accession>
<dbReference type="PANTHER" id="PTHR32294:SF0">
    <property type="entry name" value="DNA POLYMERASE III SUBUNIT ALPHA"/>
    <property type="match status" value="1"/>
</dbReference>
<protein>
    <recommendedName>
        <fullName evidence="3">DNA polymerase III subunit alpha</fullName>
        <ecNumber evidence="2">2.7.7.7</ecNumber>
    </recommendedName>
</protein>
<keyword evidence="5 10" id="KW-0548">Nucleotidyltransferase</keyword>
<dbReference type="Gene3D" id="3.20.20.140">
    <property type="entry name" value="Metal-dependent hydrolases"/>
    <property type="match status" value="1"/>
</dbReference>
<evidence type="ECO:0000256" key="6">
    <source>
        <dbReference type="ARBA" id="ARBA00022705"/>
    </source>
</evidence>
<dbReference type="InterPro" id="IPR040982">
    <property type="entry name" value="DNA_pol3_finger"/>
</dbReference>
<dbReference type="Pfam" id="PF17657">
    <property type="entry name" value="DNA_pol3_finger"/>
    <property type="match status" value="1"/>
</dbReference>
<evidence type="ECO:0000313" key="11">
    <source>
        <dbReference type="Proteomes" id="UP000593892"/>
    </source>
</evidence>
<keyword evidence="4 10" id="KW-0808">Transferase</keyword>
<comment type="catalytic activity">
    <reaction evidence="8">
        <text>DNA(n) + a 2'-deoxyribonucleoside 5'-triphosphate = DNA(n+1) + diphosphate</text>
        <dbReference type="Rhea" id="RHEA:22508"/>
        <dbReference type="Rhea" id="RHEA-COMP:17339"/>
        <dbReference type="Rhea" id="RHEA-COMP:17340"/>
        <dbReference type="ChEBI" id="CHEBI:33019"/>
        <dbReference type="ChEBI" id="CHEBI:61560"/>
        <dbReference type="ChEBI" id="CHEBI:173112"/>
        <dbReference type="EC" id="2.7.7.7"/>
    </reaction>
</comment>
<dbReference type="GO" id="GO:0006260">
    <property type="term" value="P:DNA replication"/>
    <property type="evidence" value="ECO:0007669"/>
    <property type="project" value="UniProtKB-KW"/>
</dbReference>
<dbReference type="Gene3D" id="1.10.10.1600">
    <property type="entry name" value="Bacterial DNA polymerase III alpha subunit, thumb domain"/>
    <property type="match status" value="1"/>
</dbReference>
<dbReference type="CDD" id="cd12113">
    <property type="entry name" value="PHP_PolIIIA_DnaE3"/>
    <property type="match status" value="1"/>
</dbReference>
<evidence type="ECO:0000256" key="4">
    <source>
        <dbReference type="ARBA" id="ARBA00022679"/>
    </source>
</evidence>
<feature type="domain" description="Polymerase/histidinol phosphatase N-terminal" evidence="9">
    <location>
        <begin position="7"/>
        <end position="74"/>
    </location>
</feature>
<comment type="subcellular location">
    <subcellularLocation>
        <location evidence="1">Cytoplasm</location>
    </subcellularLocation>
</comment>
<dbReference type="InterPro" id="IPR004805">
    <property type="entry name" value="DnaE2/DnaE/PolC"/>
</dbReference>
<dbReference type="NCBIfam" id="TIGR00594">
    <property type="entry name" value="polc"/>
    <property type="match status" value="1"/>
</dbReference>
<dbReference type="GO" id="GO:0003676">
    <property type="term" value="F:nucleic acid binding"/>
    <property type="evidence" value="ECO:0007669"/>
    <property type="project" value="InterPro"/>
</dbReference>
<evidence type="ECO:0000256" key="8">
    <source>
        <dbReference type="ARBA" id="ARBA00049244"/>
    </source>
</evidence>
<dbReference type="InterPro" id="IPR041931">
    <property type="entry name" value="DNA_pol3_alpha_thumb_dom"/>
</dbReference>
<gene>
    <name evidence="10" type="primary">dnaE</name>
    <name evidence="10" type="ORF">IRI77_23735</name>
</gene>
<dbReference type="InterPro" id="IPR011708">
    <property type="entry name" value="DNA_pol3_alpha_NTPase_dom"/>
</dbReference>
<dbReference type="InterPro" id="IPR004013">
    <property type="entry name" value="PHP_dom"/>
</dbReference>
<dbReference type="SMART" id="SM00481">
    <property type="entry name" value="POLIIIAc"/>
    <property type="match status" value="1"/>
</dbReference>
<dbReference type="AlphaFoldDB" id="A0A7S7NLL9"/>
<keyword evidence="6" id="KW-0235">DNA replication</keyword>
<organism evidence="10 11">
    <name type="scientific">Paludibaculum fermentans</name>
    <dbReference type="NCBI Taxonomy" id="1473598"/>
    <lineage>
        <taxon>Bacteria</taxon>
        <taxon>Pseudomonadati</taxon>
        <taxon>Acidobacteriota</taxon>
        <taxon>Terriglobia</taxon>
        <taxon>Bryobacterales</taxon>
        <taxon>Bryobacteraceae</taxon>
        <taxon>Paludibaculum</taxon>
    </lineage>
</organism>
<evidence type="ECO:0000259" key="9">
    <source>
        <dbReference type="SMART" id="SM00481"/>
    </source>
</evidence>
<keyword evidence="11" id="KW-1185">Reference proteome</keyword>
<sequence length="1157" mass="130568">MSDKPFVHLHCHTDYSLLDGACEIGKLMKLAVKQNQPAVALTDHGNLFGAAEFYFKAKDNGVHPVIGCEVYITPNDRRIKDETNRRYNHLVLLCENQEGYRNLIKLVSTASLDGFYYKPRIDKDLLSQHSKGLIALSACLKGDINETLMNDKYDDAQKLAYEYRDLFGKDNFFLEIQDHGLEEDKVVMPQVYRMSRETGIPLVASNDAHYLEHSDHRAQDILTCIQSGKLVSDEKRLKFSTNEFFLKTREEMMTIFGEVEDALDRTWDIAQRCQVKMDPVKEPFPKFDVPPEQTIDSYFEYVARQGFEKRRGKLDKMAAQGQLRFDMAEYIERLDREIKLIQQMQFSGYFLIVWDFIRYAKSTGVPVGPGRGSAAGSLVSFCMGITDVDPLHYGLLFERFLNPERVSMPDIDVDFCTNRRGEVIQYVTEKYGREQVAQIITFGTLAPKAAIKDVGRVLDMSFGEVDKLSKLIPADPKMTLKKALDEEPAILEAAAKDPKVKEILDIAQRLEGMARNSGVHAAGVVISPVPLAEIVPLYRTNKEEIVTQFEMSMLEKLGLLKMDFLGLTTLTIVHEALSLIKKTRGETLVLEDLPLDDKDAYERIFGQGLTDGVFQFESSGMKDVLRRSHPERIEDLIALNALYRPGPIQNGFVDDYVDRKLGRKPVTYDLPELKSLLEETYGLVIYQEQVMQVAQRIAGYSLGEADLLRRAMGKKKKEEMDKQRARFLDGARKNGHPPKKAEALFDLLAKFAEYGFNKSHSAAYGYLAYLTGYLKAHYTVEFLAALLTSETGNTDKVVKYINECRSLGIEVLQPDVNQSDLNFTPVGRDKIRFGLGAVKNVGVGAVEAIVKARNEGGVFKSLDDFCERVDLSAVNRRVMESLIKAGAMDSLKGYRSQLFAIIEDCIESGQRAQKDKLSGQTGLFGELIGDDSPSSSRALPRLNDWSQAEKLRGEKETIGFYVSGHPLDEYRWKVTELTSYTTENLAGLEKGMEIAVCGILRSVQRRRNKEQKPWAITQLEDWTGSVEALCFATRYEHLQKEIEEDKAVLVRGKAMPEEDGTIKLNIQEIIPLELARVNFPSLVSIRVRLSATGNEKAEALQKLFTTKPGETSVRLKLEKPRDFAVTLDVTARIRPDKEFKAEIERICGPEALEVIAS</sequence>
<dbReference type="KEGG" id="pfer:IRI77_23735"/>
<dbReference type="NCBIfam" id="NF004226">
    <property type="entry name" value="PRK05673.1"/>
    <property type="match status" value="1"/>
</dbReference>
<keyword evidence="7" id="KW-0239">DNA-directed DNA polymerase</keyword>
<dbReference type="GO" id="GO:0003887">
    <property type="term" value="F:DNA-directed DNA polymerase activity"/>
    <property type="evidence" value="ECO:0007669"/>
    <property type="project" value="UniProtKB-KW"/>
</dbReference>
<dbReference type="InterPro" id="IPR029460">
    <property type="entry name" value="DNAPol_HHH"/>
</dbReference>
<evidence type="ECO:0000256" key="1">
    <source>
        <dbReference type="ARBA" id="ARBA00004496"/>
    </source>
</evidence>
<dbReference type="Pfam" id="PF02811">
    <property type="entry name" value="PHP"/>
    <property type="match status" value="1"/>
</dbReference>